<keyword evidence="3" id="KW-1185">Reference proteome</keyword>
<evidence type="ECO:0000313" key="3">
    <source>
        <dbReference type="Proteomes" id="UP000192276"/>
    </source>
</evidence>
<dbReference type="Proteomes" id="UP000192276">
    <property type="component" value="Unassembled WGS sequence"/>
</dbReference>
<protein>
    <recommendedName>
        <fullName evidence="4">Lipocalin-like domain-containing protein</fullName>
    </recommendedName>
</protein>
<dbReference type="EMBL" id="LWBP01000188">
    <property type="protein sequence ID" value="OQP58613.1"/>
    <property type="molecule type" value="Genomic_DNA"/>
</dbReference>
<sequence length="152" mass="17427">MYRPFKHPFLLLLLVSASFTACEKDKDDPEKEKSRTELLTEKVWVYVDQGRDDNGDGVLSKEESDLEECQLDDSFKYNTDGTLTDRDNTNRCSLVDPETEIFQWAFQNNETEIVTNGRLIKIKTLNETTLEGSSERLDGSSNTKIIAIFKHP</sequence>
<evidence type="ECO:0008006" key="4">
    <source>
        <dbReference type="Google" id="ProtNLM"/>
    </source>
</evidence>
<evidence type="ECO:0000313" key="2">
    <source>
        <dbReference type="EMBL" id="OQP58613.1"/>
    </source>
</evidence>
<gene>
    <name evidence="2" type="ORF">A4R26_03940</name>
</gene>
<dbReference type="AlphaFoldDB" id="A0A1V9FJR0"/>
<feature type="chain" id="PRO_5010740791" description="Lipocalin-like domain-containing protein" evidence="1">
    <location>
        <begin position="22"/>
        <end position="152"/>
    </location>
</feature>
<dbReference type="RefSeq" id="WP_081166177.1">
    <property type="nucleotide sequence ID" value="NZ_LWBP01000188.1"/>
</dbReference>
<name>A0A1V9FJR0_9BACT</name>
<evidence type="ECO:0000256" key="1">
    <source>
        <dbReference type="SAM" id="SignalP"/>
    </source>
</evidence>
<organism evidence="2 3">
    <name type="scientific">Niastella populi</name>
    <dbReference type="NCBI Taxonomy" id="550983"/>
    <lineage>
        <taxon>Bacteria</taxon>
        <taxon>Pseudomonadati</taxon>
        <taxon>Bacteroidota</taxon>
        <taxon>Chitinophagia</taxon>
        <taxon>Chitinophagales</taxon>
        <taxon>Chitinophagaceae</taxon>
        <taxon>Niastella</taxon>
    </lineage>
</organism>
<feature type="signal peptide" evidence="1">
    <location>
        <begin position="1"/>
        <end position="21"/>
    </location>
</feature>
<proteinExistence type="predicted"/>
<keyword evidence="1" id="KW-0732">Signal</keyword>
<reference evidence="3" key="1">
    <citation type="submission" date="2016-04" db="EMBL/GenBank/DDBJ databases">
        <authorList>
            <person name="Chen L."/>
            <person name="Zhuang W."/>
            <person name="Wang G."/>
        </authorList>
    </citation>
    <scope>NUCLEOTIDE SEQUENCE [LARGE SCALE GENOMIC DNA]</scope>
    <source>
        <strain evidence="3">208</strain>
    </source>
</reference>
<comment type="caution">
    <text evidence="2">The sequence shown here is derived from an EMBL/GenBank/DDBJ whole genome shotgun (WGS) entry which is preliminary data.</text>
</comment>
<dbReference type="PROSITE" id="PS51257">
    <property type="entry name" value="PROKAR_LIPOPROTEIN"/>
    <property type="match status" value="1"/>
</dbReference>
<accession>A0A1V9FJR0</accession>
<dbReference type="OrthoDB" id="799390at2"/>